<evidence type="ECO:0000313" key="3">
    <source>
        <dbReference type="Proteomes" id="UP000012045"/>
    </source>
</evidence>
<evidence type="ECO:0000313" key="2">
    <source>
        <dbReference type="EMBL" id="EMR85789.1"/>
    </source>
</evidence>
<feature type="region of interest" description="Disordered" evidence="1">
    <location>
        <begin position="1"/>
        <end position="112"/>
    </location>
</feature>
<dbReference type="HOGENOM" id="CLU_177143_0_0_1"/>
<name>M7TX27_BOTF1</name>
<reference evidence="3" key="1">
    <citation type="journal article" date="2013" name="Genome Announc.">
        <title>Draft genome sequence of Botrytis cinerea BcDW1, inoculum for noble rot of grape berries.</title>
        <authorList>
            <person name="Blanco-Ulate B."/>
            <person name="Allen G."/>
            <person name="Powell A.L."/>
            <person name="Cantu D."/>
        </authorList>
    </citation>
    <scope>NUCLEOTIDE SEQUENCE [LARGE SCALE GENOMIC DNA]</scope>
    <source>
        <strain evidence="3">BcDW1</strain>
    </source>
</reference>
<accession>M7TX27</accession>
<proteinExistence type="predicted"/>
<feature type="compositionally biased region" description="Polar residues" evidence="1">
    <location>
        <begin position="50"/>
        <end position="59"/>
    </location>
</feature>
<dbReference type="AlphaFoldDB" id="M7TX27"/>
<gene>
    <name evidence="2" type="ORF">BcDW1_5560</name>
</gene>
<feature type="compositionally biased region" description="Basic and acidic residues" evidence="1">
    <location>
        <begin position="29"/>
        <end position="42"/>
    </location>
</feature>
<feature type="compositionally biased region" description="Basic and acidic residues" evidence="1">
    <location>
        <begin position="60"/>
        <end position="78"/>
    </location>
</feature>
<sequence length="112" mass="12502">MDYGDAIREVDKKKHKKQKQGRNGPEAMASRRDPKDRSKRNGEVIPGEGSHTTDSTPSRSSKDRCKDEQDPEGQEKVRGFGRIKNFASTTSSRNKKGDGEDSSAFRDEMASI</sequence>
<evidence type="ECO:0000256" key="1">
    <source>
        <dbReference type="SAM" id="MobiDB-lite"/>
    </source>
</evidence>
<protein>
    <submittedName>
        <fullName evidence="2">Uncharacterized protein</fullName>
    </submittedName>
</protein>
<dbReference type="Proteomes" id="UP000012045">
    <property type="component" value="Unassembled WGS sequence"/>
</dbReference>
<feature type="compositionally biased region" description="Basic and acidic residues" evidence="1">
    <location>
        <begin position="95"/>
        <end position="112"/>
    </location>
</feature>
<dbReference type="EMBL" id="KB707884">
    <property type="protein sequence ID" value="EMR85789.1"/>
    <property type="molecule type" value="Genomic_DNA"/>
</dbReference>
<organism evidence="2 3">
    <name type="scientific">Botryotinia fuckeliana (strain BcDW1)</name>
    <name type="common">Noble rot fungus</name>
    <name type="synonym">Botrytis cinerea</name>
    <dbReference type="NCBI Taxonomy" id="1290391"/>
    <lineage>
        <taxon>Eukaryota</taxon>
        <taxon>Fungi</taxon>
        <taxon>Dikarya</taxon>
        <taxon>Ascomycota</taxon>
        <taxon>Pezizomycotina</taxon>
        <taxon>Leotiomycetes</taxon>
        <taxon>Helotiales</taxon>
        <taxon>Sclerotiniaceae</taxon>
        <taxon>Botrytis</taxon>
    </lineage>
</organism>
<feature type="compositionally biased region" description="Basic and acidic residues" evidence="1">
    <location>
        <begin position="1"/>
        <end position="12"/>
    </location>
</feature>